<sequence>MDYENMMKLAKQFKEQAALELRKVAPFNKYEVYQNLQKKERQDKNLSNDLDLENFYLAIKLLMLNDY</sequence>
<reference evidence="1 2" key="1">
    <citation type="submission" date="2017-05" db="EMBL/GenBank/DDBJ databases">
        <title>Vagococcus spp. assemblies.</title>
        <authorList>
            <person name="Gulvik C.A."/>
        </authorList>
    </citation>
    <scope>NUCLEOTIDE SEQUENCE [LARGE SCALE GENOMIC DNA]</scope>
    <source>
        <strain evidence="1 2">SS1995</strain>
    </source>
</reference>
<protein>
    <submittedName>
        <fullName evidence="1">Uncharacterized protein</fullName>
    </submittedName>
</protein>
<accession>A0A429ZTI9</accession>
<dbReference type="RefSeq" id="WP_125984696.1">
    <property type="nucleotide sequence ID" value="NZ_NGJS01000020.1"/>
</dbReference>
<evidence type="ECO:0000313" key="2">
    <source>
        <dbReference type="Proteomes" id="UP000287857"/>
    </source>
</evidence>
<proteinExistence type="predicted"/>
<name>A0A429ZTI9_9ENTE</name>
<keyword evidence="2" id="KW-1185">Reference proteome</keyword>
<evidence type="ECO:0000313" key="1">
    <source>
        <dbReference type="EMBL" id="RST96974.1"/>
    </source>
</evidence>
<dbReference type="Proteomes" id="UP000287857">
    <property type="component" value="Unassembled WGS sequence"/>
</dbReference>
<comment type="caution">
    <text evidence="1">The sequence shown here is derived from an EMBL/GenBank/DDBJ whole genome shotgun (WGS) entry which is preliminary data.</text>
</comment>
<dbReference type="EMBL" id="NGJS01000020">
    <property type="protein sequence ID" value="RST96974.1"/>
    <property type="molecule type" value="Genomic_DNA"/>
</dbReference>
<gene>
    <name evidence="1" type="ORF">CBF37_10490</name>
</gene>
<organism evidence="1 2">
    <name type="scientific">Vagococcus vulneris</name>
    <dbReference type="NCBI Taxonomy" id="1977869"/>
    <lineage>
        <taxon>Bacteria</taxon>
        <taxon>Bacillati</taxon>
        <taxon>Bacillota</taxon>
        <taxon>Bacilli</taxon>
        <taxon>Lactobacillales</taxon>
        <taxon>Enterococcaceae</taxon>
        <taxon>Vagococcus</taxon>
    </lineage>
</organism>
<dbReference type="AlphaFoldDB" id="A0A429ZTI9"/>